<comment type="caution">
    <text evidence="1">The sequence shown here is derived from an EMBL/GenBank/DDBJ whole genome shotgun (WGS) entry which is preliminary data.</text>
</comment>
<sequence length="527" mass="60130">MSIFDIFFLNINCFSWNHYFNFIAPHSQITVFLLFLDCGMSLDDYWNSIGLALSSSSFYNKSIDGSVGEHLDGITESIGVFGERIRDDWDRIWTKVDQESIEKEQNEAIASIQSLSDALRALGDLMIYRQTAQLIFQDTFPVFNEIEIEDGADEDYGNDNYEEDMAQDIDHSQAEDEEEDRAMNAHGKIPLNGGHVVVSSRQRNSCVLCGKLSTTGRLIPAKGKNRASFLKSLVVYEEEEEIVEQLLTTTTRLFVCHEHIVGVEKSDSHPEGDDKTREDIRSGEVLEDSRLMTMHKRIPLNNGQAIVNKRQSNRCALCGELSRTGRFTPTNKENRESFLTSLLLSQEEECIVEELLPKNARVFVCHKHIGGIPQHNNPCPQVDAITPEDIQFHESLSVPKNFVPKFNRQVLATSNVNVPPVVNRKLNRKCDLCGQISIFRRSPMDSKLAIKFFRSLIGLTAEQRVKVDHFVDCGRRAIVCKRHVRERAVDMKQALQMKQRREEGRDQRSTCLKRQIDRISKNAFDDV</sequence>
<keyword evidence="2" id="KW-1185">Reference proteome</keyword>
<accession>A0AAV5W769</accession>
<evidence type="ECO:0000313" key="1">
    <source>
        <dbReference type="EMBL" id="GMT26235.1"/>
    </source>
</evidence>
<gene>
    <name evidence="1" type="ORF">PFISCL1PPCAC_17532</name>
</gene>
<name>A0AAV5W769_9BILA</name>
<reference evidence="1" key="1">
    <citation type="submission" date="2023-10" db="EMBL/GenBank/DDBJ databases">
        <title>Genome assembly of Pristionchus species.</title>
        <authorList>
            <person name="Yoshida K."/>
            <person name="Sommer R.J."/>
        </authorList>
    </citation>
    <scope>NUCLEOTIDE SEQUENCE</scope>
    <source>
        <strain evidence="1">RS5133</strain>
    </source>
</reference>
<evidence type="ECO:0000313" key="2">
    <source>
        <dbReference type="Proteomes" id="UP001432322"/>
    </source>
</evidence>
<evidence type="ECO:0008006" key="3">
    <source>
        <dbReference type="Google" id="ProtNLM"/>
    </source>
</evidence>
<protein>
    <recommendedName>
        <fullName evidence="3">THAP-type domain-containing protein</fullName>
    </recommendedName>
</protein>
<organism evidence="1 2">
    <name type="scientific">Pristionchus fissidentatus</name>
    <dbReference type="NCBI Taxonomy" id="1538716"/>
    <lineage>
        <taxon>Eukaryota</taxon>
        <taxon>Metazoa</taxon>
        <taxon>Ecdysozoa</taxon>
        <taxon>Nematoda</taxon>
        <taxon>Chromadorea</taxon>
        <taxon>Rhabditida</taxon>
        <taxon>Rhabditina</taxon>
        <taxon>Diplogasteromorpha</taxon>
        <taxon>Diplogasteroidea</taxon>
        <taxon>Neodiplogasteridae</taxon>
        <taxon>Pristionchus</taxon>
    </lineage>
</organism>
<dbReference type="EMBL" id="BTSY01000004">
    <property type="protein sequence ID" value="GMT26235.1"/>
    <property type="molecule type" value="Genomic_DNA"/>
</dbReference>
<dbReference type="Proteomes" id="UP001432322">
    <property type="component" value="Unassembled WGS sequence"/>
</dbReference>
<dbReference type="AlphaFoldDB" id="A0AAV5W769"/>
<proteinExistence type="predicted"/>